<dbReference type="EMBL" id="VSRR010147358">
    <property type="protein sequence ID" value="MPD05712.1"/>
    <property type="molecule type" value="Genomic_DNA"/>
</dbReference>
<evidence type="ECO:0000313" key="2">
    <source>
        <dbReference type="EMBL" id="MPD05712.1"/>
    </source>
</evidence>
<keyword evidence="1" id="KW-0732">Signal</keyword>
<name>A0A5B7K5S9_PORTR</name>
<organism evidence="2 3">
    <name type="scientific">Portunus trituberculatus</name>
    <name type="common">Swimming crab</name>
    <name type="synonym">Neptunus trituberculatus</name>
    <dbReference type="NCBI Taxonomy" id="210409"/>
    <lineage>
        <taxon>Eukaryota</taxon>
        <taxon>Metazoa</taxon>
        <taxon>Ecdysozoa</taxon>
        <taxon>Arthropoda</taxon>
        <taxon>Crustacea</taxon>
        <taxon>Multicrustacea</taxon>
        <taxon>Malacostraca</taxon>
        <taxon>Eumalacostraca</taxon>
        <taxon>Eucarida</taxon>
        <taxon>Decapoda</taxon>
        <taxon>Pleocyemata</taxon>
        <taxon>Brachyura</taxon>
        <taxon>Eubrachyura</taxon>
        <taxon>Portunoidea</taxon>
        <taxon>Portunidae</taxon>
        <taxon>Portuninae</taxon>
        <taxon>Portunus</taxon>
    </lineage>
</organism>
<reference evidence="2 3" key="1">
    <citation type="submission" date="2019-05" db="EMBL/GenBank/DDBJ databases">
        <title>Another draft genome of Portunus trituberculatus and its Hox gene families provides insights of decapod evolution.</title>
        <authorList>
            <person name="Jeong J.-H."/>
            <person name="Song I."/>
            <person name="Kim S."/>
            <person name="Choi T."/>
            <person name="Kim D."/>
            <person name="Ryu S."/>
            <person name="Kim W."/>
        </authorList>
    </citation>
    <scope>NUCLEOTIDE SEQUENCE [LARGE SCALE GENOMIC DNA]</scope>
    <source>
        <tissue evidence="2">Muscle</tissue>
    </source>
</reference>
<protein>
    <submittedName>
        <fullName evidence="2">Uncharacterized protein</fullName>
    </submittedName>
</protein>
<sequence length="53" mass="5923">MAASDILFVLLLLLRWAFHNDSFPAVRLALLDTAAGCKIINYLSSTYSTFATW</sequence>
<dbReference type="AlphaFoldDB" id="A0A5B7K5S9"/>
<keyword evidence="3" id="KW-1185">Reference proteome</keyword>
<dbReference type="Proteomes" id="UP000324222">
    <property type="component" value="Unassembled WGS sequence"/>
</dbReference>
<feature type="chain" id="PRO_5023139622" evidence="1">
    <location>
        <begin position="20"/>
        <end position="53"/>
    </location>
</feature>
<evidence type="ECO:0000313" key="3">
    <source>
        <dbReference type="Proteomes" id="UP000324222"/>
    </source>
</evidence>
<proteinExistence type="predicted"/>
<comment type="caution">
    <text evidence="2">The sequence shown here is derived from an EMBL/GenBank/DDBJ whole genome shotgun (WGS) entry which is preliminary data.</text>
</comment>
<accession>A0A5B7K5S9</accession>
<evidence type="ECO:0000256" key="1">
    <source>
        <dbReference type="SAM" id="SignalP"/>
    </source>
</evidence>
<gene>
    <name evidence="2" type="ORF">E2C01_101472</name>
</gene>
<feature type="signal peptide" evidence="1">
    <location>
        <begin position="1"/>
        <end position="19"/>
    </location>
</feature>